<dbReference type="GO" id="GO:0009691">
    <property type="term" value="P:cytokinin biosynthetic process"/>
    <property type="evidence" value="ECO:0007669"/>
    <property type="project" value="UniProtKB-KW"/>
</dbReference>
<dbReference type="PANTHER" id="PTHR33347">
    <property type="entry name" value="OSJNBA0091C07.3 PROTEIN"/>
    <property type="match status" value="1"/>
</dbReference>
<dbReference type="Proteomes" id="UP000834106">
    <property type="component" value="Chromosome 11"/>
</dbReference>
<reference evidence="8" key="1">
    <citation type="submission" date="2023-05" db="EMBL/GenBank/DDBJ databases">
        <authorList>
            <person name="Huff M."/>
        </authorList>
    </citation>
    <scope>NUCLEOTIDE SEQUENCE</scope>
</reference>
<gene>
    <name evidence="8" type="ORF">FPE_LOCUS18813</name>
</gene>
<feature type="compositionally biased region" description="Basic residues" evidence="7">
    <location>
        <begin position="76"/>
        <end position="85"/>
    </location>
</feature>
<feature type="region of interest" description="Disordered" evidence="7">
    <location>
        <begin position="47"/>
        <end position="94"/>
    </location>
</feature>
<keyword evidence="5" id="KW-0539">Nucleus</keyword>
<dbReference type="GO" id="GO:0009736">
    <property type="term" value="P:cytokinin-activated signaling pathway"/>
    <property type="evidence" value="ECO:0007669"/>
    <property type="project" value="UniProtKB-KW"/>
</dbReference>
<comment type="similarity">
    <text evidence="6">Belongs to the SOFL plant protein family.</text>
</comment>
<evidence type="ECO:0000256" key="5">
    <source>
        <dbReference type="ARBA" id="ARBA00023242"/>
    </source>
</evidence>
<evidence type="ECO:0000256" key="4">
    <source>
        <dbReference type="ARBA" id="ARBA00022864"/>
    </source>
</evidence>
<name>A0AAD1ZKA1_9LAMI</name>
<keyword evidence="9" id="KW-1185">Reference proteome</keyword>
<organism evidence="8 9">
    <name type="scientific">Fraxinus pennsylvanica</name>
    <dbReference type="NCBI Taxonomy" id="56036"/>
    <lineage>
        <taxon>Eukaryota</taxon>
        <taxon>Viridiplantae</taxon>
        <taxon>Streptophyta</taxon>
        <taxon>Embryophyta</taxon>
        <taxon>Tracheophyta</taxon>
        <taxon>Spermatophyta</taxon>
        <taxon>Magnoliopsida</taxon>
        <taxon>eudicotyledons</taxon>
        <taxon>Gunneridae</taxon>
        <taxon>Pentapetalae</taxon>
        <taxon>asterids</taxon>
        <taxon>lamiids</taxon>
        <taxon>Lamiales</taxon>
        <taxon>Oleaceae</taxon>
        <taxon>Oleeae</taxon>
        <taxon>Fraxinus</taxon>
    </lineage>
</organism>
<evidence type="ECO:0000256" key="7">
    <source>
        <dbReference type="SAM" id="MobiDB-lite"/>
    </source>
</evidence>
<keyword evidence="2" id="KW-0963">Cytoplasm</keyword>
<proteinExistence type="inferred from homology"/>
<accession>A0AAD1ZKA1</accession>
<evidence type="ECO:0000256" key="6">
    <source>
        <dbReference type="ARBA" id="ARBA00024199"/>
    </source>
</evidence>
<keyword evidence="4" id="KW-0932">Cytokinin signaling pathway</keyword>
<dbReference type="AlphaFoldDB" id="A0AAD1ZKA1"/>
<evidence type="ECO:0000313" key="9">
    <source>
        <dbReference type="Proteomes" id="UP000834106"/>
    </source>
</evidence>
<keyword evidence="3" id="KW-0203">Cytokinin biosynthesis</keyword>
<dbReference type="InterPro" id="IPR044670">
    <property type="entry name" value="SOFL"/>
</dbReference>
<evidence type="ECO:0000256" key="1">
    <source>
        <dbReference type="ARBA" id="ARBA00004496"/>
    </source>
</evidence>
<dbReference type="EMBL" id="OU503046">
    <property type="protein sequence ID" value="CAI9771383.1"/>
    <property type="molecule type" value="Genomic_DNA"/>
</dbReference>
<dbReference type="GO" id="GO:0005737">
    <property type="term" value="C:cytoplasm"/>
    <property type="evidence" value="ECO:0007669"/>
    <property type="project" value="UniProtKB-SubCell"/>
</dbReference>
<dbReference type="PANTHER" id="PTHR33347:SF34">
    <property type="entry name" value="PROTEIN SOB FIVE-LIKE 6"/>
    <property type="match status" value="1"/>
</dbReference>
<comment type="subcellular location">
    <subcellularLocation>
        <location evidence="1">Cytoplasm</location>
    </subcellularLocation>
</comment>
<protein>
    <submittedName>
        <fullName evidence="8">Uncharacterized protein</fullName>
    </submittedName>
</protein>
<evidence type="ECO:0000313" key="8">
    <source>
        <dbReference type="EMBL" id="CAI9771383.1"/>
    </source>
</evidence>
<evidence type="ECO:0000256" key="3">
    <source>
        <dbReference type="ARBA" id="ARBA00022712"/>
    </source>
</evidence>
<sequence>MNISPSECSSGCESGWTMYLDQHSNSTYQYSKTIDKHYQRKGTYVNEEEDDYDLSMVSDASSGPPLLEDSAEKNKKSEKKKKAKEQKREEKNLYLDDTASSPLCNFSQDTLAPASIHTSVEHVSGFSQAPSAAHFQKHFGFFKSSQKEKTYSAKSGSLLGRKRQ</sequence>
<evidence type="ECO:0000256" key="2">
    <source>
        <dbReference type="ARBA" id="ARBA00022490"/>
    </source>
</evidence>